<accession>A0AA40CYD9</accession>
<sequence>MDRRALQDYSVYKVKLHVVLPLPNHGYDSIDADDDRIGKTLQQLERELLVKIEADEDGKTLTIYAFTRPKARDALLAVQRLLMKKEDTDPGAWHPRVVLCASDVLPESHRILSLQAHDSHPGRRAIFCNLPTIGGSVDLTTGHSNHRYQLKTALDLVTKVVRHLPNKMRMRVNFGQVLLQEWKKDKERYSKAELEVLLHRAGTRGTAQMLSQIATDAMISISSLTGTESMIGDVHRRLSGSGNQLLPLGARPSAGTLVPTYSVILVTKNLTVESKIEMSSTGGQPQANSSTQREYCFSPVQVFELETSERALEVMVACPHMLHDWSLVVKTEVESTKAAKLVPFTAETLQRSAVFTDRRLAGNFPCFRFKDQFTAKHRIHNIVGKVTWTYLLDKMFVAELNVFYKWGTDLNQKPVSAFNMTLYSSDWDYLLEEANLAAGYRDWASFADTFLQDRDVADKSPRDDAQMYHDFLTKVEGVQNILDGAKTAWLERQKTRNK</sequence>
<dbReference type="Proteomes" id="UP001174936">
    <property type="component" value="Unassembled WGS sequence"/>
</dbReference>
<keyword evidence="3" id="KW-1185">Reference proteome</keyword>
<protein>
    <recommendedName>
        <fullName evidence="1">DUF7905 domain-containing protein</fullName>
    </recommendedName>
</protein>
<dbReference type="AlphaFoldDB" id="A0AA40CYD9"/>
<name>A0AA40CYD9_9PEZI</name>
<dbReference type="EMBL" id="JAULSV010000001">
    <property type="protein sequence ID" value="KAK0656180.1"/>
    <property type="molecule type" value="Genomic_DNA"/>
</dbReference>
<evidence type="ECO:0000313" key="3">
    <source>
        <dbReference type="Proteomes" id="UP001174936"/>
    </source>
</evidence>
<evidence type="ECO:0000259" key="1">
    <source>
        <dbReference type="Pfam" id="PF25482"/>
    </source>
</evidence>
<feature type="domain" description="DUF7905" evidence="1">
    <location>
        <begin position="148"/>
        <end position="452"/>
    </location>
</feature>
<reference evidence="2" key="1">
    <citation type="submission" date="2023-06" db="EMBL/GenBank/DDBJ databases">
        <title>Genome-scale phylogeny and comparative genomics of the fungal order Sordariales.</title>
        <authorList>
            <consortium name="Lawrence Berkeley National Laboratory"/>
            <person name="Hensen N."/>
            <person name="Bonometti L."/>
            <person name="Westerberg I."/>
            <person name="Brannstrom I.O."/>
            <person name="Guillou S."/>
            <person name="Cros-Aarteil S."/>
            <person name="Calhoun S."/>
            <person name="Haridas S."/>
            <person name="Kuo A."/>
            <person name="Mondo S."/>
            <person name="Pangilinan J."/>
            <person name="Riley R."/>
            <person name="Labutti K."/>
            <person name="Andreopoulos B."/>
            <person name="Lipzen A."/>
            <person name="Chen C."/>
            <person name="Yanf M."/>
            <person name="Daum C."/>
            <person name="Ng V."/>
            <person name="Clum A."/>
            <person name="Steindorff A."/>
            <person name="Ohm R."/>
            <person name="Martin F."/>
            <person name="Silar P."/>
            <person name="Natvig D."/>
            <person name="Lalanne C."/>
            <person name="Gautier V."/>
            <person name="Ament-Velasquez S.L."/>
            <person name="Kruys A."/>
            <person name="Hutchinson M.I."/>
            <person name="Powell A.J."/>
            <person name="Barry K."/>
            <person name="Miller A.N."/>
            <person name="Grigoriev I.V."/>
            <person name="Debuchy R."/>
            <person name="Gladieux P."/>
            <person name="Thoren M.H."/>
            <person name="Johannesson H."/>
        </authorList>
    </citation>
    <scope>NUCLEOTIDE SEQUENCE</scope>
    <source>
        <strain evidence="2">SMH2532-1</strain>
    </source>
</reference>
<comment type="caution">
    <text evidence="2">The sequence shown here is derived from an EMBL/GenBank/DDBJ whole genome shotgun (WGS) entry which is preliminary data.</text>
</comment>
<organism evidence="2 3">
    <name type="scientific">Cercophora newfieldiana</name>
    <dbReference type="NCBI Taxonomy" id="92897"/>
    <lineage>
        <taxon>Eukaryota</taxon>
        <taxon>Fungi</taxon>
        <taxon>Dikarya</taxon>
        <taxon>Ascomycota</taxon>
        <taxon>Pezizomycotina</taxon>
        <taxon>Sordariomycetes</taxon>
        <taxon>Sordariomycetidae</taxon>
        <taxon>Sordariales</taxon>
        <taxon>Lasiosphaeriaceae</taxon>
        <taxon>Cercophora</taxon>
    </lineage>
</organism>
<dbReference type="InterPro" id="IPR057227">
    <property type="entry name" value="DUF7905"/>
</dbReference>
<proteinExistence type="predicted"/>
<gene>
    <name evidence="2" type="ORF">B0T16DRAFT_451783</name>
</gene>
<dbReference type="Pfam" id="PF25482">
    <property type="entry name" value="DUF7905"/>
    <property type="match status" value="1"/>
</dbReference>
<evidence type="ECO:0000313" key="2">
    <source>
        <dbReference type="EMBL" id="KAK0656180.1"/>
    </source>
</evidence>